<accession>B0RKY2</accession>
<geneLocation type="plasmid" evidence="1">
    <name>pYE854</name>
</geneLocation>
<name>B0RKY2_YEREN</name>
<evidence type="ECO:0000313" key="1">
    <source>
        <dbReference type="EMBL" id="CAP20230.1"/>
    </source>
</evidence>
<sequence length="60" mass="6907">MNDNYQERCRCLAVNIIRFADYSLYLAQLGLILKTPSSSHSLNFYTPVGNIENSCRQHNL</sequence>
<reference evidence="1" key="1">
    <citation type="journal article" date="2008" name="J. Bacteriol.">
        <title>Genetic and functional properties of the self-transmissible Yersinia enterocolitica plasmid pYE854, which mobilizes the virulence plasmid pYV.</title>
        <authorList>
            <person name="Hammerl J.A."/>
            <person name="Klein I."/>
            <person name="Lanka E."/>
            <person name="Appel B."/>
            <person name="Hertwig S."/>
        </authorList>
    </citation>
    <scope>NUCLEOTIDE SEQUENCE [LARGE SCALE GENOMIC DNA]</scope>
    <source>
        <strain evidence="1">29854</strain>
        <plasmid evidence="1">pYE854</plasmid>
    </source>
</reference>
<dbReference type="EMBL" id="AM905950">
    <property type="protein sequence ID" value="CAP20230.1"/>
    <property type="molecule type" value="Genomic_DNA"/>
</dbReference>
<organism evidence="1">
    <name type="scientific">Yersinia enterocolitica</name>
    <dbReference type="NCBI Taxonomy" id="630"/>
    <lineage>
        <taxon>Bacteria</taxon>
        <taxon>Pseudomonadati</taxon>
        <taxon>Pseudomonadota</taxon>
        <taxon>Gammaproteobacteria</taxon>
        <taxon>Enterobacterales</taxon>
        <taxon>Yersiniaceae</taxon>
        <taxon>Yersinia</taxon>
    </lineage>
</organism>
<dbReference type="AlphaFoldDB" id="B0RKY2"/>
<keyword evidence="1" id="KW-0614">Plasmid</keyword>
<proteinExistence type="predicted"/>
<protein>
    <submittedName>
        <fullName evidence="1">Uncharacterized protein</fullName>
    </submittedName>
</protein>